<evidence type="ECO:0000313" key="4">
    <source>
        <dbReference type="Proteomes" id="UP000663508"/>
    </source>
</evidence>
<protein>
    <submittedName>
        <fullName evidence="3">Glutathione S-transferase</fullName>
    </submittedName>
</protein>
<dbReference type="InterPro" id="IPR004045">
    <property type="entry name" value="Glutathione_S-Trfase_N"/>
</dbReference>
<dbReference type="Pfam" id="PF00043">
    <property type="entry name" value="GST_C"/>
    <property type="match status" value="1"/>
</dbReference>
<keyword evidence="3" id="KW-0808">Transferase</keyword>
<evidence type="ECO:0000259" key="2">
    <source>
        <dbReference type="Pfam" id="PF13417"/>
    </source>
</evidence>
<proteinExistence type="predicted"/>
<dbReference type="PANTHER" id="PTHR43969">
    <property type="entry name" value="GLUTATHIONE S TRANSFERASE D10, ISOFORM A-RELATED"/>
    <property type="match status" value="1"/>
</dbReference>
<gene>
    <name evidence="3" type="ORF">mvi_61000</name>
</gene>
<dbReference type="SUPFAM" id="SSF47616">
    <property type="entry name" value="GST C-terminal domain-like"/>
    <property type="match status" value="1"/>
</dbReference>
<dbReference type="CDD" id="cd00570">
    <property type="entry name" value="GST_N_family"/>
    <property type="match status" value="1"/>
</dbReference>
<sequence>MELIGMMGSPYVRRVAISMRLMGINHRHRQLSVFRDLEEFRYINPVVKAPTLLCDDGSMIMESSLILDYINSFGGSDRSLIPSDNIQYKKTLSLIGLGLVVCEKAVQIEYERNRPIEHQYQPWFQRLKDQMHSAMKFLDAEAANADPWLASDYISQADVTVAVAWRFTQFRVSDLIDISSYAALSAFSDRLERLPEFIATPLK</sequence>
<name>A0A8H8X0V0_9HYPH</name>
<dbReference type="Pfam" id="PF13417">
    <property type="entry name" value="GST_N_3"/>
    <property type="match status" value="1"/>
</dbReference>
<keyword evidence="3" id="KW-0614">Plasmid</keyword>
<organism evidence="3 4">
    <name type="scientific">Methylobacterium indicum</name>
    <dbReference type="NCBI Taxonomy" id="1775910"/>
    <lineage>
        <taxon>Bacteria</taxon>
        <taxon>Pseudomonadati</taxon>
        <taxon>Pseudomonadota</taxon>
        <taxon>Alphaproteobacteria</taxon>
        <taxon>Hyphomicrobiales</taxon>
        <taxon>Methylobacteriaceae</taxon>
        <taxon>Methylobacterium</taxon>
    </lineage>
</organism>
<evidence type="ECO:0000259" key="1">
    <source>
        <dbReference type="Pfam" id="PF00043"/>
    </source>
</evidence>
<dbReference type="InterPro" id="IPR036249">
    <property type="entry name" value="Thioredoxin-like_sf"/>
</dbReference>
<dbReference type="Proteomes" id="UP000663508">
    <property type="component" value="Plasmid pVL1_1"/>
</dbReference>
<dbReference type="GO" id="GO:0006749">
    <property type="term" value="P:glutathione metabolic process"/>
    <property type="evidence" value="ECO:0007669"/>
    <property type="project" value="TreeGrafter"/>
</dbReference>
<dbReference type="Gene3D" id="1.20.1050.10">
    <property type="match status" value="1"/>
</dbReference>
<geneLocation type="plasmid" evidence="3 4">
    <name>pVL1_1</name>
</geneLocation>
<dbReference type="PANTHER" id="PTHR43969:SF9">
    <property type="entry name" value="GLUTATHIONE S TRANSFERASE D10, ISOFORM A-RELATED"/>
    <property type="match status" value="1"/>
</dbReference>
<dbReference type="EMBL" id="AP024146">
    <property type="protein sequence ID" value="BCM87639.1"/>
    <property type="molecule type" value="Genomic_DNA"/>
</dbReference>
<evidence type="ECO:0000313" key="3">
    <source>
        <dbReference type="EMBL" id="BCM87639.1"/>
    </source>
</evidence>
<dbReference type="InterPro" id="IPR036282">
    <property type="entry name" value="Glutathione-S-Trfase_C_sf"/>
</dbReference>
<feature type="domain" description="Glutathione S-transferase C-terminal" evidence="1">
    <location>
        <begin position="115"/>
        <end position="195"/>
    </location>
</feature>
<dbReference type="AlphaFoldDB" id="A0A8H8X0V0"/>
<dbReference type="CDD" id="cd03205">
    <property type="entry name" value="GST_C_6"/>
    <property type="match status" value="1"/>
</dbReference>
<dbReference type="RefSeq" id="WP_207183817.1">
    <property type="nucleotide sequence ID" value="NZ_AP024146.1"/>
</dbReference>
<dbReference type="GO" id="GO:0004364">
    <property type="term" value="F:glutathione transferase activity"/>
    <property type="evidence" value="ECO:0007669"/>
    <property type="project" value="TreeGrafter"/>
</dbReference>
<dbReference type="InterPro" id="IPR004046">
    <property type="entry name" value="GST_C"/>
</dbReference>
<dbReference type="SUPFAM" id="SSF52833">
    <property type="entry name" value="Thioredoxin-like"/>
    <property type="match status" value="1"/>
</dbReference>
<reference evidence="3" key="1">
    <citation type="submission" date="2020-11" db="EMBL/GenBank/DDBJ databases">
        <title>Complete genome sequence of a novel pathogenic Methylobacterium strain isolated from rice in Vietnam.</title>
        <authorList>
            <person name="Lai K."/>
            <person name="Okazaki S."/>
            <person name="Higashi K."/>
            <person name="Mori H."/>
            <person name="Toyoda A."/>
            <person name="Kurokawa K."/>
        </authorList>
    </citation>
    <scope>NUCLEOTIDE SEQUENCE</scope>
    <source>
        <strain evidence="3">VL1</strain>
        <plasmid evidence="3">pVL1_1</plasmid>
    </source>
</reference>
<feature type="domain" description="GST N-terminal" evidence="2">
    <location>
        <begin position="3"/>
        <end position="71"/>
    </location>
</feature>
<dbReference type="KEGG" id="mind:mvi_61000"/>
<accession>A0A8H8X0V0</accession>
<dbReference type="Gene3D" id="3.40.30.10">
    <property type="entry name" value="Glutaredoxin"/>
    <property type="match status" value="1"/>
</dbReference>